<organism evidence="1 2">
    <name type="scientific">Lactobacillus crispatus</name>
    <dbReference type="NCBI Taxonomy" id="47770"/>
    <lineage>
        <taxon>Bacteria</taxon>
        <taxon>Bacillati</taxon>
        <taxon>Bacillota</taxon>
        <taxon>Bacilli</taxon>
        <taxon>Lactobacillales</taxon>
        <taxon>Lactobacillaceae</taxon>
        <taxon>Lactobacillus</taxon>
    </lineage>
</organism>
<evidence type="ECO:0000313" key="1">
    <source>
        <dbReference type="EMBL" id="MDT9610622.1"/>
    </source>
</evidence>
<comment type="caution">
    <text evidence="1">The sequence shown here is derived from an EMBL/GenBank/DDBJ whole genome shotgun (WGS) entry which is preliminary data.</text>
</comment>
<dbReference type="Proteomes" id="UP001253287">
    <property type="component" value="Unassembled WGS sequence"/>
</dbReference>
<reference evidence="1" key="1">
    <citation type="submission" date="2023-08" db="EMBL/GenBank/DDBJ databases">
        <title>Lactobacillus from the Female Urinary Tract.</title>
        <authorList>
            <person name="Stegman N."/>
            <person name="Jackson B."/>
            <person name="Steiling M."/>
            <person name="Sedano C."/>
            <person name="Wolfe A."/>
            <person name="Putonti C."/>
        </authorList>
    </citation>
    <scope>NUCLEOTIDE SEQUENCE</scope>
    <source>
        <strain evidence="1">UMB5661</strain>
    </source>
</reference>
<feature type="non-terminal residue" evidence="1">
    <location>
        <position position="34"/>
    </location>
</feature>
<accession>A0AAW8WPR8</accession>
<gene>
    <name evidence="1" type="ORF">RON39_11055</name>
</gene>
<name>A0AAW8WPR8_9LACO</name>
<dbReference type="AlphaFoldDB" id="A0AAW8WPR8"/>
<evidence type="ECO:0000313" key="2">
    <source>
        <dbReference type="Proteomes" id="UP001253287"/>
    </source>
</evidence>
<dbReference type="EMBL" id="JAVTXN010000100">
    <property type="protein sequence ID" value="MDT9610622.1"/>
    <property type="molecule type" value="Genomic_DNA"/>
</dbReference>
<sequence length="34" mass="4066">MSYYDHSQSPVEFAYNNNGKNMRAINWNDIKDDK</sequence>
<protein>
    <submittedName>
        <fullName evidence="1">Ribonucleoside-diphosphate reductase</fullName>
    </submittedName>
</protein>
<proteinExistence type="predicted"/>